<feature type="transmembrane region" description="Helical" evidence="1">
    <location>
        <begin position="6"/>
        <end position="26"/>
    </location>
</feature>
<dbReference type="Proteomes" id="UP000424468">
    <property type="component" value="Chromosome"/>
</dbReference>
<protein>
    <submittedName>
        <fullName evidence="2">Uncharacterized protein</fullName>
    </submittedName>
</protein>
<gene>
    <name evidence="2" type="ORF">STABA_v1c06320</name>
</gene>
<evidence type="ECO:0000313" key="3">
    <source>
        <dbReference type="Proteomes" id="UP000424468"/>
    </source>
</evidence>
<keyword evidence="1" id="KW-1133">Transmembrane helix</keyword>
<keyword evidence="1" id="KW-0472">Membrane</keyword>
<feature type="transmembrane region" description="Helical" evidence="1">
    <location>
        <begin position="38"/>
        <end position="58"/>
    </location>
</feature>
<keyword evidence="1" id="KW-0812">Transmembrane</keyword>
<accession>A0A6I6CIU7</accession>
<name>A0A6I6CIU7_9MOLU</name>
<feature type="transmembrane region" description="Helical" evidence="1">
    <location>
        <begin position="109"/>
        <end position="133"/>
    </location>
</feature>
<proteinExistence type="predicted"/>
<evidence type="ECO:0000313" key="2">
    <source>
        <dbReference type="EMBL" id="QGS51993.1"/>
    </source>
</evidence>
<dbReference type="KEGG" id="stab:STABA_v1c06320"/>
<reference evidence="2 3" key="1">
    <citation type="submission" date="2019-11" db="EMBL/GenBank/DDBJ databases">
        <title>Complete genome sequence of Spiroplasma tabanidicola TAUS-1 (DSM 22603).</title>
        <authorList>
            <person name="Huang C.-T."/>
            <person name="Lin Y.-C."/>
            <person name="Kuo C.-H."/>
        </authorList>
    </citation>
    <scope>NUCLEOTIDE SEQUENCE [LARGE SCALE GENOMIC DNA]</scope>
    <source>
        <strain evidence="2 3">TAUS-1</strain>
    </source>
</reference>
<dbReference type="AlphaFoldDB" id="A0A6I6CIU7"/>
<dbReference type="EMBL" id="CP046276">
    <property type="protein sequence ID" value="QGS51993.1"/>
    <property type="molecule type" value="Genomic_DNA"/>
</dbReference>
<keyword evidence="3" id="KW-1185">Reference proteome</keyword>
<feature type="transmembrane region" description="Helical" evidence="1">
    <location>
        <begin position="70"/>
        <end position="97"/>
    </location>
</feature>
<dbReference type="PROSITE" id="PS51257">
    <property type="entry name" value="PROKAR_LIPOPROTEIN"/>
    <property type="match status" value="1"/>
</dbReference>
<sequence length="136" mass="15560">MGKLKIGFLFVGFTGCLIVGIILAILSHLKSIHIYKGFLWVQLGFIVFIFLLSNFVMIEQIRKNNTKMVTIGIIFCIVQALITYIIIAIWIMLFYFFKINSQNLLIHTISNVISSFISIIGNVFAFFIIPILLCDY</sequence>
<evidence type="ECO:0000256" key="1">
    <source>
        <dbReference type="SAM" id="Phobius"/>
    </source>
</evidence>
<organism evidence="2 3">
    <name type="scientific">Spiroplasma tabanidicola</name>
    <dbReference type="NCBI Taxonomy" id="324079"/>
    <lineage>
        <taxon>Bacteria</taxon>
        <taxon>Bacillati</taxon>
        <taxon>Mycoplasmatota</taxon>
        <taxon>Mollicutes</taxon>
        <taxon>Entomoplasmatales</taxon>
        <taxon>Spiroplasmataceae</taxon>
        <taxon>Spiroplasma</taxon>
    </lineage>
</organism>